<proteinExistence type="inferred from homology"/>
<evidence type="ECO:0000256" key="3">
    <source>
        <dbReference type="ARBA" id="ARBA00022801"/>
    </source>
</evidence>
<evidence type="ECO:0000256" key="2">
    <source>
        <dbReference type="ARBA" id="ARBA00022679"/>
    </source>
</evidence>
<evidence type="ECO:0000313" key="7">
    <source>
        <dbReference type="EMBL" id="KAG0112916.1"/>
    </source>
</evidence>
<reference evidence="8 9" key="2">
    <citation type="journal article" date="2021" name="J. Hered.">
        <title>Feather Gene Expression Elucidates the Developmental Basis of Plumage Iridescence in African Starlings.</title>
        <authorList>
            <person name="Rubenstein D.R."/>
            <person name="Corvelo A."/>
            <person name="MacManes M.D."/>
            <person name="Maia R."/>
            <person name="Narzisi G."/>
            <person name="Rousaki A."/>
            <person name="Vandenabeele P."/>
            <person name="Shawkey M.D."/>
            <person name="Solomon J."/>
        </authorList>
    </citation>
    <scope>NUCLEOTIDE SEQUENCE [LARGE SCALE GENOMIC DNA]</scope>
    <source>
        <strain evidence="8">SS15</strain>
    </source>
</reference>
<dbReference type="AlphaFoldDB" id="A0A835NDE5"/>
<dbReference type="PANTHER" id="PTHR13943">
    <property type="entry name" value="HRAS-LIKE SUPPRESSOR - RELATED"/>
    <property type="match status" value="1"/>
</dbReference>
<feature type="region of interest" description="Disordered" evidence="5">
    <location>
        <begin position="1"/>
        <end position="55"/>
    </location>
</feature>
<organism evidence="7">
    <name type="scientific">Lamprotornis superbus</name>
    <dbReference type="NCBI Taxonomy" id="245042"/>
    <lineage>
        <taxon>Eukaryota</taxon>
        <taxon>Metazoa</taxon>
        <taxon>Chordata</taxon>
        <taxon>Craniata</taxon>
        <taxon>Vertebrata</taxon>
        <taxon>Euteleostomi</taxon>
        <taxon>Archelosauria</taxon>
        <taxon>Archosauria</taxon>
        <taxon>Dinosauria</taxon>
        <taxon>Saurischia</taxon>
        <taxon>Theropoda</taxon>
        <taxon>Coelurosauria</taxon>
        <taxon>Aves</taxon>
        <taxon>Neognathae</taxon>
        <taxon>Neoaves</taxon>
        <taxon>Telluraves</taxon>
        <taxon>Australaves</taxon>
        <taxon>Passeriformes</taxon>
        <taxon>Sturnidae</taxon>
        <taxon>Lamprotornis</taxon>
    </lineage>
</organism>
<protein>
    <recommendedName>
        <fullName evidence="6">LRAT domain-containing protein</fullName>
    </recommendedName>
</protein>
<dbReference type="Proteomes" id="UP000618051">
    <property type="component" value="Unassembled WGS sequence"/>
</dbReference>
<dbReference type="PANTHER" id="PTHR13943:SF37">
    <property type="entry name" value="PHOSPHOLIPASE A AND ACYLTRANSFERASE 1"/>
    <property type="match status" value="1"/>
</dbReference>
<feature type="compositionally biased region" description="Basic residues" evidence="5">
    <location>
        <begin position="9"/>
        <end position="22"/>
    </location>
</feature>
<comment type="similarity">
    <text evidence="1">Belongs to the H-rev107 family.</text>
</comment>
<dbReference type="InterPro" id="IPR007053">
    <property type="entry name" value="LRAT_dom"/>
</dbReference>
<evidence type="ECO:0000256" key="5">
    <source>
        <dbReference type="SAM" id="MobiDB-lite"/>
    </source>
</evidence>
<keyword evidence="9" id="KW-1185">Reference proteome</keyword>
<dbReference type="EMBL" id="JADDUC010000679">
    <property type="protein sequence ID" value="KAG0112916.1"/>
    <property type="molecule type" value="Genomic_DNA"/>
</dbReference>
<comment type="caution">
    <text evidence="7">The sequence shown here is derived from an EMBL/GenBank/DDBJ whole genome shotgun (WGS) entry which is preliminary data.</text>
</comment>
<accession>A0A835NDE5</accession>
<evidence type="ECO:0000256" key="1">
    <source>
        <dbReference type="ARBA" id="ARBA00007824"/>
    </source>
</evidence>
<dbReference type="GO" id="GO:0008970">
    <property type="term" value="F:phospholipase A1 activity"/>
    <property type="evidence" value="ECO:0007669"/>
    <property type="project" value="TreeGrafter"/>
</dbReference>
<feature type="region of interest" description="Disordered" evidence="5">
    <location>
        <begin position="201"/>
        <end position="245"/>
    </location>
</feature>
<dbReference type="GO" id="GO:0004623">
    <property type="term" value="F:phospholipase A2 activity"/>
    <property type="evidence" value="ECO:0007669"/>
    <property type="project" value="TreeGrafter"/>
</dbReference>
<evidence type="ECO:0000313" key="8">
    <source>
        <dbReference type="EMBL" id="KAI1235873.1"/>
    </source>
</evidence>
<dbReference type="Pfam" id="PF04970">
    <property type="entry name" value="LRAT"/>
    <property type="match status" value="1"/>
</dbReference>
<sequence>MDGTALGQRRQRSRQDRRKRHLPVIYSGSSEPAARLRQQRGRRRAAPAQPSPPRCALRCAQPAQLQMGQDNCKPQPGDLIEIDRSVYQHWALYMGDGYVINVTPVDEGAPSLSVSTTSIFTRKAKVKRQLLKEVVGNHKWRVNNKYDRSRTPRPVKEIIRRAEQWIDEEVPYDVLGSNCEHFVTELRYGEGVSEQVINAMSGPASPLGGRRIPDWLPGRDQSNAGGHADRSNHWSAIATPAIKAS</sequence>
<reference evidence="7" key="1">
    <citation type="submission" date="2020-10" db="EMBL/GenBank/DDBJ databases">
        <title>Feather gene expression reveals the developmental basis of iridescence in African starlings.</title>
        <authorList>
            <person name="Rubenstein D.R."/>
        </authorList>
    </citation>
    <scope>NUCLEOTIDE SEQUENCE</scope>
    <source>
        <strain evidence="7">SS15</strain>
        <tissue evidence="7">Liver</tissue>
    </source>
</reference>
<feature type="domain" description="LRAT" evidence="6">
    <location>
        <begin position="79"/>
        <end position="195"/>
    </location>
</feature>
<dbReference type="Gene3D" id="3.90.1720.10">
    <property type="entry name" value="endopeptidase domain like (from Nostoc punctiforme)"/>
    <property type="match status" value="1"/>
</dbReference>
<dbReference type="GO" id="GO:0070292">
    <property type="term" value="P:N-acylphosphatidylethanolamine metabolic process"/>
    <property type="evidence" value="ECO:0007669"/>
    <property type="project" value="TreeGrafter"/>
</dbReference>
<keyword evidence="2" id="KW-0808">Transferase</keyword>
<dbReference type="GO" id="GO:0005737">
    <property type="term" value="C:cytoplasm"/>
    <property type="evidence" value="ECO:0007669"/>
    <property type="project" value="TreeGrafter"/>
</dbReference>
<evidence type="ECO:0000259" key="6">
    <source>
        <dbReference type="PROSITE" id="PS51934"/>
    </source>
</evidence>
<dbReference type="GO" id="GO:0016410">
    <property type="term" value="F:N-acyltransferase activity"/>
    <property type="evidence" value="ECO:0007669"/>
    <property type="project" value="TreeGrafter"/>
</dbReference>
<reference evidence="8" key="3">
    <citation type="submission" date="2022-01" db="EMBL/GenBank/DDBJ databases">
        <authorList>
            <person name="Rubenstein D.R."/>
        </authorList>
    </citation>
    <scope>NUCLEOTIDE SEQUENCE</scope>
    <source>
        <strain evidence="8">SS15</strain>
        <tissue evidence="8">Liver</tissue>
    </source>
</reference>
<dbReference type="InterPro" id="IPR051496">
    <property type="entry name" value="H-rev107_PLA/AT"/>
</dbReference>
<name>A0A835NDE5_9PASS</name>
<evidence type="ECO:0000256" key="4">
    <source>
        <dbReference type="ARBA" id="ARBA00023098"/>
    </source>
</evidence>
<evidence type="ECO:0000313" key="9">
    <source>
        <dbReference type="Proteomes" id="UP000618051"/>
    </source>
</evidence>
<dbReference type="OrthoDB" id="421951at2759"/>
<keyword evidence="3" id="KW-0378">Hydrolase</keyword>
<dbReference type="PROSITE" id="PS51934">
    <property type="entry name" value="LRAT"/>
    <property type="match status" value="1"/>
</dbReference>
<keyword evidence="4" id="KW-0443">Lipid metabolism</keyword>
<dbReference type="EMBL" id="JADDUC020000011">
    <property type="protein sequence ID" value="KAI1235873.1"/>
    <property type="molecule type" value="Genomic_DNA"/>
</dbReference>
<gene>
    <name evidence="8" type="ORF">IHE44_0001964</name>
    <name evidence="7" type="ORF">IHE44_013010</name>
</gene>